<dbReference type="Gene3D" id="1.10.630.10">
    <property type="entry name" value="Cytochrome P450"/>
    <property type="match status" value="1"/>
</dbReference>
<feature type="binding site" description="axial binding residue" evidence="8">
    <location>
        <position position="484"/>
    </location>
    <ligand>
        <name>heme</name>
        <dbReference type="ChEBI" id="CHEBI:30413"/>
    </ligand>
    <ligandPart>
        <name>Fe</name>
        <dbReference type="ChEBI" id="CHEBI:18248"/>
    </ligandPart>
</feature>
<dbReference type="InterPro" id="IPR017972">
    <property type="entry name" value="Cyt_P450_CS"/>
</dbReference>
<dbReference type="InterPro" id="IPR036396">
    <property type="entry name" value="Cyt_P450_sf"/>
</dbReference>
<evidence type="ECO:0000256" key="3">
    <source>
        <dbReference type="ARBA" id="ARBA00022723"/>
    </source>
</evidence>
<comment type="similarity">
    <text evidence="1 9">Belongs to the cytochrome P450 family.</text>
</comment>
<name>A0A9Q0LWS8_BLOTA</name>
<keyword evidence="2 8" id="KW-0349">Heme</keyword>
<dbReference type="GO" id="GO:0016705">
    <property type="term" value="F:oxidoreductase activity, acting on paired donors, with incorporation or reduction of molecular oxygen"/>
    <property type="evidence" value="ECO:0007669"/>
    <property type="project" value="InterPro"/>
</dbReference>
<evidence type="ECO:0000256" key="5">
    <source>
        <dbReference type="ARBA" id="ARBA00023004"/>
    </source>
</evidence>
<dbReference type="OMA" id="HEIMRSD"/>
<dbReference type="EMBL" id="JAPWDV010000004">
    <property type="protein sequence ID" value="KAJ6215958.1"/>
    <property type="molecule type" value="Genomic_DNA"/>
</dbReference>
<dbReference type="AlphaFoldDB" id="A0A9Q0LWS8"/>
<keyword evidence="4 9" id="KW-0560">Oxidoreductase</keyword>
<proteinExistence type="inferred from homology"/>
<accession>A0A9Q0LWS8</accession>
<protein>
    <recommendedName>
        <fullName evidence="12">Cytochrome P450</fullName>
    </recommendedName>
</protein>
<evidence type="ECO:0000313" key="11">
    <source>
        <dbReference type="Proteomes" id="UP001142055"/>
    </source>
</evidence>
<dbReference type="Pfam" id="PF00067">
    <property type="entry name" value="p450"/>
    <property type="match status" value="1"/>
</dbReference>
<evidence type="ECO:0000256" key="7">
    <source>
        <dbReference type="ARBA" id="ARBA00043906"/>
    </source>
</evidence>
<dbReference type="PANTHER" id="PTHR24302:SF15">
    <property type="entry name" value="FATTY-ACID PEROXYGENASE"/>
    <property type="match status" value="1"/>
</dbReference>
<dbReference type="InterPro" id="IPR002401">
    <property type="entry name" value="Cyt_P450_E_grp-I"/>
</dbReference>
<dbReference type="PRINTS" id="PR00463">
    <property type="entry name" value="EP450I"/>
</dbReference>
<dbReference type="SUPFAM" id="SSF48264">
    <property type="entry name" value="Cytochrome P450"/>
    <property type="match status" value="1"/>
</dbReference>
<dbReference type="PRINTS" id="PR00385">
    <property type="entry name" value="P450"/>
</dbReference>
<keyword evidence="3 8" id="KW-0479">Metal-binding</keyword>
<dbReference type="GO" id="GO:0005506">
    <property type="term" value="F:iron ion binding"/>
    <property type="evidence" value="ECO:0007669"/>
    <property type="project" value="InterPro"/>
</dbReference>
<dbReference type="PANTHER" id="PTHR24302">
    <property type="entry name" value="CYTOCHROME P450 FAMILY 3"/>
    <property type="match status" value="1"/>
</dbReference>
<evidence type="ECO:0000256" key="2">
    <source>
        <dbReference type="ARBA" id="ARBA00022617"/>
    </source>
</evidence>
<gene>
    <name evidence="10" type="ORF">RDWZM_010458</name>
</gene>
<dbReference type="Proteomes" id="UP001142055">
    <property type="component" value="Chromosome 4"/>
</dbReference>
<keyword evidence="5 8" id="KW-0408">Iron</keyword>
<dbReference type="GO" id="GO:0008395">
    <property type="term" value="F:steroid hydroxylase activity"/>
    <property type="evidence" value="ECO:0007669"/>
    <property type="project" value="TreeGrafter"/>
</dbReference>
<comment type="caution">
    <text evidence="10">The sequence shown here is derived from an EMBL/GenBank/DDBJ whole genome shotgun (WGS) entry which is preliminary data.</text>
</comment>
<evidence type="ECO:0000256" key="4">
    <source>
        <dbReference type="ARBA" id="ARBA00023002"/>
    </source>
</evidence>
<organism evidence="10 11">
    <name type="scientific">Blomia tropicalis</name>
    <name type="common">Mite</name>
    <dbReference type="NCBI Taxonomy" id="40697"/>
    <lineage>
        <taxon>Eukaryota</taxon>
        <taxon>Metazoa</taxon>
        <taxon>Ecdysozoa</taxon>
        <taxon>Arthropoda</taxon>
        <taxon>Chelicerata</taxon>
        <taxon>Arachnida</taxon>
        <taxon>Acari</taxon>
        <taxon>Acariformes</taxon>
        <taxon>Sarcoptiformes</taxon>
        <taxon>Astigmata</taxon>
        <taxon>Glycyphagoidea</taxon>
        <taxon>Echimyopodidae</taxon>
        <taxon>Blomia</taxon>
    </lineage>
</organism>
<dbReference type="CDD" id="cd11055">
    <property type="entry name" value="CYP3A-like"/>
    <property type="match status" value="1"/>
</dbReference>
<dbReference type="PROSITE" id="PS00086">
    <property type="entry name" value="CYTOCHROME_P450"/>
    <property type="match status" value="1"/>
</dbReference>
<comment type="function">
    <text evidence="7">Cytochromes P450 are a group of heme-thiolate monooxygenases. They oxidize a variety of structurally unrelated compounds, including steroids, fatty acids, and xenobiotics.</text>
</comment>
<evidence type="ECO:0000313" key="10">
    <source>
        <dbReference type="EMBL" id="KAJ6215958.1"/>
    </source>
</evidence>
<reference evidence="10" key="1">
    <citation type="submission" date="2022-12" db="EMBL/GenBank/DDBJ databases">
        <title>Genome assemblies of Blomia tropicalis.</title>
        <authorList>
            <person name="Cui Y."/>
        </authorList>
    </citation>
    <scope>NUCLEOTIDE SEQUENCE</scope>
    <source>
        <tissue evidence="10">Adult mites</tissue>
    </source>
</reference>
<sequence length="540" mass="62677">MLQQIIQLDSIGYQNILWLLASLIAFTYWYSTRNYNYWKNHGIDGPAPTPFLGSFFNIRVPMPISQMDQVRKYGKIFGIYMGSKPQLMISDPKLIKQIVVSDFHMFRNRPDNRVSHKIFGENLVRSRDDNWKRIRSILTPMFTSSKLKKMESLMDDCVVSMLKWMDGTAKRSETFEAKDSMGAFTMDVIAKCAFATETDAQTTKAEENAFIKNSKALFSVNRLRMVAQMMVPKFIQRYCMDNNIRPFYVQEFDFFENITRHLIKERRMNPDKHQDMLQLMVNAEHNTEMLDKTYKEELANAVDGHHVNSGNEELEQEHEQFRNIIGSKYLSEAEVMAQAMVFFLAGYETTASTLSFCLHELAHNQDIQQRLYEEIQRYKEEDPKLQSTTLTKMDYLDAVLSETLRKYPPALLIGREAGQDYPIPGTNITLKKGQAVNFPIYAMHHMEEYFPDPERFNPERFTMENRHKIIPYTYFPFGGGPRNCIGMRFALTEAKMALANLIDNFIIIPGDGATKQLNIEIGFILLKTSPILLKVKTRSK</sequence>
<evidence type="ECO:0008006" key="12">
    <source>
        <dbReference type="Google" id="ProtNLM"/>
    </source>
</evidence>
<evidence type="ECO:0000256" key="8">
    <source>
        <dbReference type="PIRSR" id="PIRSR602401-1"/>
    </source>
</evidence>
<keyword evidence="6 9" id="KW-0503">Monooxygenase</keyword>
<evidence type="ECO:0000256" key="6">
    <source>
        <dbReference type="ARBA" id="ARBA00023033"/>
    </source>
</evidence>
<dbReference type="GO" id="GO:0020037">
    <property type="term" value="F:heme binding"/>
    <property type="evidence" value="ECO:0007669"/>
    <property type="project" value="InterPro"/>
</dbReference>
<keyword evidence="11" id="KW-1185">Reference proteome</keyword>
<evidence type="ECO:0000256" key="1">
    <source>
        <dbReference type="ARBA" id="ARBA00010617"/>
    </source>
</evidence>
<evidence type="ECO:0000256" key="9">
    <source>
        <dbReference type="RuleBase" id="RU000461"/>
    </source>
</evidence>
<dbReference type="InterPro" id="IPR001128">
    <property type="entry name" value="Cyt_P450"/>
</dbReference>
<comment type="cofactor">
    <cofactor evidence="8">
        <name>heme</name>
        <dbReference type="ChEBI" id="CHEBI:30413"/>
    </cofactor>
</comment>
<dbReference type="InterPro" id="IPR050705">
    <property type="entry name" value="Cytochrome_P450_3A"/>
</dbReference>